<dbReference type="Pfam" id="PF13556">
    <property type="entry name" value="HTH_30"/>
    <property type="match status" value="1"/>
</dbReference>
<evidence type="ECO:0000313" key="3">
    <source>
        <dbReference type="Proteomes" id="UP000319671"/>
    </source>
</evidence>
<accession>A0A561CRF3</accession>
<protein>
    <submittedName>
        <fullName evidence="2">PucR-like helix-turn-helix protein</fullName>
    </submittedName>
</protein>
<dbReference type="Gene3D" id="1.10.10.2840">
    <property type="entry name" value="PucR C-terminal helix-turn-helix domain"/>
    <property type="match status" value="1"/>
</dbReference>
<dbReference type="PANTHER" id="PTHR33744">
    <property type="entry name" value="CARBOHYDRATE DIACID REGULATOR"/>
    <property type="match status" value="1"/>
</dbReference>
<evidence type="ECO:0000313" key="2">
    <source>
        <dbReference type="EMBL" id="TWD93582.1"/>
    </source>
</evidence>
<dbReference type="PANTHER" id="PTHR33744:SF15">
    <property type="entry name" value="CARBOHYDRATE DIACID REGULATOR"/>
    <property type="match status" value="1"/>
</dbReference>
<dbReference type="InterPro" id="IPR009057">
    <property type="entry name" value="Homeodomain-like_sf"/>
</dbReference>
<name>A0A561CRF3_9BACI</name>
<comment type="caution">
    <text evidence="2">The sequence shown here is derived from an EMBL/GenBank/DDBJ whole genome shotgun (WGS) entry which is preliminary data.</text>
</comment>
<feature type="domain" description="PucR C-terminal helix-turn-helix" evidence="1">
    <location>
        <begin position="239"/>
        <end position="294"/>
    </location>
</feature>
<dbReference type="InterPro" id="IPR025736">
    <property type="entry name" value="PucR_C-HTH_dom"/>
</dbReference>
<dbReference type="InterPro" id="IPR051448">
    <property type="entry name" value="CdaR-like_regulators"/>
</dbReference>
<dbReference type="EMBL" id="VIVN01000014">
    <property type="protein sequence ID" value="TWD93582.1"/>
    <property type="molecule type" value="Genomic_DNA"/>
</dbReference>
<sequence length="300" mass="34750">MIKKLLSLYQNSILFPSKPKNPSERFLYFCNESEDEWIGIPKTELNERELNLLTVLYTLVEFPSSNLHPTVKAWHDFLYSNGPMPSHLAGNSLRIIQFNINGAETNQPEIESALKGFFTEDIIIIWEGGSRGIVIEEKNTMSLSEEEILSMSETLESDFYVKISFYIGKPILFSGQSPGKFHQEREYFTFALSQMGLFNIFTFERVLPAYLAYQLSPELKAKVSQEIIDLFNEDYEMFSTIKVFLENNLNASMTAKKLYIHRNTLQYRIDKFVEKTGISLKDFYGAFTVFLACLLYEQKK</sequence>
<keyword evidence="3" id="KW-1185">Reference proteome</keyword>
<proteinExistence type="predicted"/>
<gene>
    <name evidence="2" type="ORF">FB550_11419</name>
</gene>
<dbReference type="Proteomes" id="UP000319671">
    <property type="component" value="Unassembled WGS sequence"/>
</dbReference>
<evidence type="ECO:0000259" key="1">
    <source>
        <dbReference type="Pfam" id="PF13556"/>
    </source>
</evidence>
<dbReference type="RefSeq" id="WP_144567397.1">
    <property type="nucleotide sequence ID" value="NZ_VIVN01000014.1"/>
</dbReference>
<organism evidence="2 3">
    <name type="scientific">Neobacillus bataviensis</name>
    <dbReference type="NCBI Taxonomy" id="220685"/>
    <lineage>
        <taxon>Bacteria</taxon>
        <taxon>Bacillati</taxon>
        <taxon>Bacillota</taxon>
        <taxon>Bacilli</taxon>
        <taxon>Bacillales</taxon>
        <taxon>Bacillaceae</taxon>
        <taxon>Neobacillus</taxon>
    </lineage>
</organism>
<dbReference type="AlphaFoldDB" id="A0A561CRF3"/>
<reference evidence="2 3" key="1">
    <citation type="submission" date="2019-06" db="EMBL/GenBank/DDBJ databases">
        <title>Sorghum-associated microbial communities from plants grown in Nebraska, USA.</title>
        <authorList>
            <person name="Schachtman D."/>
        </authorList>
    </citation>
    <scope>NUCLEOTIDE SEQUENCE [LARGE SCALE GENOMIC DNA]</scope>
    <source>
        <strain evidence="2 3">2482</strain>
    </source>
</reference>
<dbReference type="InterPro" id="IPR042070">
    <property type="entry name" value="PucR_C-HTH_sf"/>
</dbReference>
<dbReference type="SUPFAM" id="SSF46689">
    <property type="entry name" value="Homeodomain-like"/>
    <property type="match status" value="1"/>
</dbReference>